<organism evidence="5 6">
    <name type="scientific">Altericroceibacterium indicum</name>
    <dbReference type="NCBI Taxonomy" id="374177"/>
    <lineage>
        <taxon>Bacteria</taxon>
        <taxon>Pseudomonadati</taxon>
        <taxon>Pseudomonadota</taxon>
        <taxon>Alphaproteobacteria</taxon>
        <taxon>Sphingomonadales</taxon>
        <taxon>Erythrobacteraceae</taxon>
        <taxon>Altericroceibacterium</taxon>
    </lineage>
</organism>
<protein>
    <submittedName>
        <fullName evidence="5">CopY family transcriptional repressor</fullName>
    </submittedName>
</protein>
<evidence type="ECO:0000313" key="5">
    <source>
        <dbReference type="EMBL" id="MXP24940.1"/>
    </source>
</evidence>
<dbReference type="InterPro" id="IPR036390">
    <property type="entry name" value="WH_DNA-bd_sf"/>
</dbReference>
<dbReference type="GO" id="GO:0003677">
    <property type="term" value="F:DNA binding"/>
    <property type="evidence" value="ECO:0007669"/>
    <property type="project" value="UniProtKB-KW"/>
</dbReference>
<dbReference type="GO" id="GO:0045892">
    <property type="term" value="P:negative regulation of DNA-templated transcription"/>
    <property type="evidence" value="ECO:0007669"/>
    <property type="project" value="InterPro"/>
</dbReference>
<comment type="similarity">
    <text evidence="1">Belongs to the BlaI transcriptional regulatory family.</text>
</comment>
<evidence type="ECO:0000256" key="2">
    <source>
        <dbReference type="ARBA" id="ARBA00023015"/>
    </source>
</evidence>
<dbReference type="SUPFAM" id="SSF46785">
    <property type="entry name" value="Winged helix' DNA-binding domain"/>
    <property type="match status" value="1"/>
</dbReference>
<evidence type="ECO:0000256" key="4">
    <source>
        <dbReference type="ARBA" id="ARBA00023163"/>
    </source>
</evidence>
<dbReference type="Pfam" id="PF03965">
    <property type="entry name" value="Penicillinase_R"/>
    <property type="match status" value="1"/>
</dbReference>
<accession>A0A845A428</accession>
<proteinExistence type="inferred from homology"/>
<dbReference type="AlphaFoldDB" id="A0A845A428"/>
<evidence type="ECO:0000313" key="6">
    <source>
        <dbReference type="Proteomes" id="UP000460561"/>
    </source>
</evidence>
<evidence type="ECO:0000256" key="3">
    <source>
        <dbReference type="ARBA" id="ARBA00023125"/>
    </source>
</evidence>
<evidence type="ECO:0000256" key="1">
    <source>
        <dbReference type="ARBA" id="ARBA00011046"/>
    </source>
</evidence>
<dbReference type="OrthoDB" id="279010at2"/>
<dbReference type="Gene3D" id="1.10.4040.10">
    <property type="entry name" value="Penicillinase repressor domain"/>
    <property type="match status" value="1"/>
</dbReference>
<keyword evidence="2" id="KW-0805">Transcription regulation</keyword>
<dbReference type="Proteomes" id="UP000460561">
    <property type="component" value="Unassembled WGS sequence"/>
</dbReference>
<dbReference type="EMBL" id="WTYQ01000001">
    <property type="protein sequence ID" value="MXP24940.1"/>
    <property type="molecule type" value="Genomic_DNA"/>
</dbReference>
<gene>
    <name evidence="5" type="ORF">GRI39_02620</name>
</gene>
<name>A0A845A428_9SPHN</name>
<dbReference type="PIRSF" id="PIRSF019455">
    <property type="entry name" value="CopR_AtkY"/>
    <property type="match status" value="1"/>
</dbReference>
<dbReference type="InterPro" id="IPR036388">
    <property type="entry name" value="WH-like_DNA-bd_sf"/>
</dbReference>
<keyword evidence="4" id="KW-0804">Transcription</keyword>
<comment type="caution">
    <text evidence="5">The sequence shown here is derived from an EMBL/GenBank/DDBJ whole genome shotgun (WGS) entry which is preliminary data.</text>
</comment>
<dbReference type="Gene3D" id="1.10.10.10">
    <property type="entry name" value="Winged helix-like DNA-binding domain superfamily/Winged helix DNA-binding domain"/>
    <property type="match status" value="1"/>
</dbReference>
<sequence length="129" mass="14311">MSHSDTSTTERISDAEYAVMEALWERAPLSAADVCKAVGGSRDWSLATVKTLLSRLVSKQAVATQPDGRRFLYTPQIARNDYVGTESRRLVDRLFGGRAATLVAHLAEAEALSDDDIDEMERLLKELRK</sequence>
<dbReference type="InterPro" id="IPR005650">
    <property type="entry name" value="BlaI_family"/>
</dbReference>
<dbReference type="RefSeq" id="WP_160738121.1">
    <property type="nucleotide sequence ID" value="NZ_WTYQ01000001.1"/>
</dbReference>
<reference evidence="5 6" key="1">
    <citation type="submission" date="2019-12" db="EMBL/GenBank/DDBJ databases">
        <title>Genomic-based taxomic classification of the family Erythrobacteraceae.</title>
        <authorList>
            <person name="Xu L."/>
        </authorList>
    </citation>
    <scope>NUCLEOTIDE SEQUENCE [LARGE SCALE GENOMIC DNA]</scope>
    <source>
        <strain evidence="5 6">DSM 18604</strain>
    </source>
</reference>
<keyword evidence="3" id="KW-0238">DNA-binding</keyword>
<keyword evidence="6" id="KW-1185">Reference proteome</keyword>